<dbReference type="GO" id="GO:0000981">
    <property type="term" value="F:DNA-binding transcription factor activity, RNA polymerase II-specific"/>
    <property type="evidence" value="ECO:0007669"/>
    <property type="project" value="InterPro"/>
</dbReference>
<dbReference type="Gene3D" id="4.10.240.10">
    <property type="entry name" value="Zn(2)-C6 fungal-type DNA-binding domain"/>
    <property type="match status" value="1"/>
</dbReference>
<dbReference type="GO" id="GO:0006303">
    <property type="term" value="P:double-strand break repair via nonhomologous end joining"/>
    <property type="evidence" value="ECO:0007669"/>
    <property type="project" value="UniProtKB-ARBA"/>
</dbReference>
<dbReference type="Pfam" id="PF00172">
    <property type="entry name" value="Zn_clus"/>
    <property type="match status" value="1"/>
</dbReference>
<feature type="region of interest" description="Disordered" evidence="7">
    <location>
        <begin position="231"/>
        <end position="274"/>
    </location>
</feature>
<dbReference type="InterPro" id="IPR038051">
    <property type="entry name" value="XRCC4-like_N_sf"/>
</dbReference>
<dbReference type="Pfam" id="PF09302">
    <property type="entry name" value="XLF"/>
    <property type="match status" value="1"/>
</dbReference>
<dbReference type="PROSITE" id="PS50048">
    <property type="entry name" value="ZN2_CY6_FUNGAL_2"/>
    <property type="match status" value="1"/>
</dbReference>
<feature type="compositionally biased region" description="Low complexity" evidence="7">
    <location>
        <begin position="902"/>
        <end position="917"/>
    </location>
</feature>
<dbReference type="CDD" id="cd22285">
    <property type="entry name" value="HD_XLF_N"/>
    <property type="match status" value="1"/>
</dbReference>
<name>F0XMP9_GROCL</name>
<dbReference type="EMBL" id="GL629794">
    <property type="protein sequence ID" value="EFX01037.1"/>
    <property type="molecule type" value="Genomic_DNA"/>
</dbReference>
<feature type="compositionally biased region" description="Polar residues" evidence="7">
    <location>
        <begin position="56"/>
        <end position="77"/>
    </location>
</feature>
<dbReference type="CDD" id="cd00067">
    <property type="entry name" value="GAL4"/>
    <property type="match status" value="1"/>
</dbReference>
<feature type="compositionally biased region" description="Polar residues" evidence="7">
    <location>
        <begin position="20"/>
        <end position="29"/>
    </location>
</feature>
<feature type="region of interest" description="Disordered" evidence="7">
    <location>
        <begin position="137"/>
        <end position="157"/>
    </location>
</feature>
<feature type="region of interest" description="Disordered" evidence="7">
    <location>
        <begin position="1226"/>
        <end position="1386"/>
    </location>
</feature>
<organism evidence="10">
    <name type="scientific">Grosmannia clavigera (strain kw1407 / UAMH 11150)</name>
    <name type="common">Blue stain fungus</name>
    <name type="synonym">Graphiocladiella clavigera</name>
    <dbReference type="NCBI Taxonomy" id="655863"/>
    <lineage>
        <taxon>Eukaryota</taxon>
        <taxon>Fungi</taxon>
        <taxon>Dikarya</taxon>
        <taxon>Ascomycota</taxon>
        <taxon>Pezizomycotina</taxon>
        <taxon>Sordariomycetes</taxon>
        <taxon>Sordariomycetidae</taxon>
        <taxon>Ophiostomatales</taxon>
        <taxon>Ophiostomataceae</taxon>
        <taxon>Leptographium</taxon>
    </lineage>
</organism>
<accession>F0XMP9</accession>
<feature type="region of interest" description="Disordered" evidence="7">
    <location>
        <begin position="184"/>
        <end position="206"/>
    </location>
</feature>
<sequence>MAGGNSFANHTPPLAFTPDAESSPSNAPSQHEFVQIAPSTTSLTSLASLASSTTTHGPSLINSPSVLSQNGFSQSGIGQPLPQIPGATVYTPTAIPGIELNPRSCVTCRRRKVRCDKHMPCSNCRRALIPCIFPAPERAPRRPRRKDPSALRPHQSTEREIELLKRLRKLEGIVEELSGQVELEATKQHSSNGGSPEAINGTQGSIVGGMNGSSCADGSVNGNGIANGGHGLANGAGRGQQSPMMTNMPAVGSPGRLISDSNGKMKPGKDGERQFGRLVINDHGRSRYVSSAFWSKISDELDELRSEAQRISEPETEASETESSPPHDTDERPEADHHAFCFGFQSTTVDLRPLHPLPSQIPYIWQVYLENVDPVVKVLHTVSTSKLIRNARTNLDDISPAAEALMFAIYYAAVTSLDENEIKINFMADKEALVNKYRFALEQALAKAQFLVSADLVVLQAFVIYIVLIRRNDETRLAWTMTGLAIRISHSIGLHRDGSNFPSLSPFEVEMRRRLFWAICIIDMRSAEDLGTDLSILEHGFDTQLPLNINDSDISPESTTLPPPRKGATDVTFALIRYEILSVVRRMHVMQSGGIGSIYPVDATASLEERERMIHDIYEHIQEKYLGSSETASDPIFWVAGIIARVICTRMTLAVYQPILFPTGSNEDMSRELRDRLFTGSTELFEYTTSLTTDSRTKQWRWLFKTYMQWHAVAYILMEESRRPWSASVERSWQAISAIMAGPKSQEIEKMTANASIWLPFKMLYNKARKHREAEIQRLRADRSEVIRLDREDHVRLGPTIFSAAEGGIDGFHWREQWLELMGAPELAAESPAPPSTGEGSVADSVDAAKTEKKLAKALPEGNLYGTYANSDIPRQDTALSHFVANASFGGGMGNGTGGSNGSNVPTTSSSQQSTSTALVDGMGSVGKGKPTNDTRDDGMDEQRTWRPLPARHAQVPQLVVSATFGVASYAVHVSDLVHVWTEELSRRDICMRGFREDTPIDPSYDAEQMAVFLDKLRAALEPEHTEHGMTSLSLSLASADGSDGANLILHLSVELPGGLRPLCWPMCLARRQSASAVADELVRPLLHDRLVRAREATALSAALREKDVVIGRLADKLEALGAGLGSVFPALAGRHPQQQQQLMRAAMEERVPGLAPFSLDSLRRQLQKQEETTADRSLVEEALGDGDSLTCEIGEPSEPRLDGWWKTLGSGLGVSLQPTVRKETVLAEKPPPAEDAAAVADDDYVQRETPKKNRGAAAEPPSSPTPRAVSPSPPLPPRPTGKAGKLGRLGAIGKKRASTPPAPPPAEPEAAAAVPSPPLADSAKGVGEADGSDTASEAGDTAEPPAKKQAEEQQQQAALSATDVSVRPKSAGGRSLGRIGKGKKPAAVEAVAEAAAVRVATEDKKAEDAAKQKERLQQVVEKQAAPVRKKRKF</sequence>
<feature type="compositionally biased region" description="Low complexity" evidence="7">
    <location>
        <begin position="1309"/>
        <end position="1324"/>
    </location>
</feature>
<feature type="compositionally biased region" description="Basic and acidic residues" evidence="7">
    <location>
        <begin position="1166"/>
        <end position="1180"/>
    </location>
</feature>
<feature type="compositionally biased region" description="Polar residues" evidence="7">
    <location>
        <begin position="188"/>
        <end position="205"/>
    </location>
</feature>
<dbReference type="InterPro" id="IPR015381">
    <property type="entry name" value="XLF-like_N"/>
</dbReference>
<feature type="region of interest" description="Disordered" evidence="7">
    <location>
        <begin position="52"/>
        <end position="79"/>
    </location>
</feature>
<feature type="compositionally biased region" description="Basic and acidic residues" evidence="7">
    <location>
        <begin position="325"/>
        <end position="334"/>
    </location>
</feature>
<evidence type="ECO:0000256" key="5">
    <source>
        <dbReference type="ARBA" id="ARBA00023242"/>
    </source>
</evidence>
<evidence type="ECO:0000256" key="7">
    <source>
        <dbReference type="SAM" id="MobiDB-lite"/>
    </source>
</evidence>
<dbReference type="GeneID" id="25979360"/>
<feature type="compositionally biased region" description="Basic and acidic residues" evidence="7">
    <location>
        <begin position="931"/>
        <end position="943"/>
    </location>
</feature>
<keyword evidence="4" id="KW-0234">DNA repair</keyword>
<dbReference type="PROSITE" id="PS00463">
    <property type="entry name" value="ZN2_CY6_FUNGAL_1"/>
    <property type="match status" value="1"/>
</dbReference>
<dbReference type="GO" id="GO:0003677">
    <property type="term" value="F:DNA binding"/>
    <property type="evidence" value="ECO:0007669"/>
    <property type="project" value="InterPro"/>
</dbReference>
<protein>
    <submittedName>
        <fullName evidence="9">C6 zinc finger domain containing protein</fullName>
    </submittedName>
</protein>
<keyword evidence="10" id="KW-1185">Reference proteome</keyword>
<dbReference type="PANTHER" id="PTHR31001">
    <property type="entry name" value="UNCHARACTERIZED TRANSCRIPTIONAL REGULATORY PROTEIN"/>
    <property type="match status" value="1"/>
</dbReference>
<feature type="region of interest" description="Disordered" evidence="7">
    <location>
        <begin position="305"/>
        <end position="334"/>
    </location>
</feature>
<reference evidence="9 10" key="1">
    <citation type="journal article" date="2011" name="Proc. Natl. Acad. Sci. U.S.A.">
        <title>Genome and transcriptome analyses of the mountain pine beetle-fungal symbiont Grosmannia clavigera, a lodgepole pine pathogen.</title>
        <authorList>
            <person name="DiGuistini S."/>
            <person name="Wang Y."/>
            <person name="Liao N.Y."/>
            <person name="Taylor G."/>
            <person name="Tanguay P."/>
            <person name="Feau N."/>
            <person name="Henrissat B."/>
            <person name="Chan S.K."/>
            <person name="Hesse-Orce U."/>
            <person name="Alamouti S.M."/>
            <person name="Tsui C.K.M."/>
            <person name="Docking R.T."/>
            <person name="Levasseur A."/>
            <person name="Haridas S."/>
            <person name="Robertson G."/>
            <person name="Birol I."/>
            <person name="Holt R.A."/>
            <person name="Marra M.A."/>
            <person name="Hamelin R.C."/>
            <person name="Hirst M."/>
            <person name="Jones S.J.M."/>
            <person name="Bohlmann J."/>
            <person name="Breuil C."/>
        </authorList>
    </citation>
    <scope>NUCLEOTIDE SEQUENCE [LARGE SCALE GENOMIC DNA]</scope>
    <source>
        <strain evidence="10">kw1407 / UAMH 11150</strain>
    </source>
</reference>
<dbReference type="InterPro" id="IPR036864">
    <property type="entry name" value="Zn2-C6_fun-type_DNA-bd_sf"/>
</dbReference>
<dbReference type="HOGENOM" id="CLU_252255_0_0_1"/>
<keyword evidence="2" id="KW-0479">Metal-binding</keyword>
<feature type="region of interest" description="Disordered" evidence="7">
    <location>
        <begin position="894"/>
        <end position="943"/>
    </location>
</feature>
<dbReference type="SMART" id="SM00906">
    <property type="entry name" value="Fungal_trans"/>
    <property type="match status" value="1"/>
</dbReference>
<dbReference type="CDD" id="cd12148">
    <property type="entry name" value="fungal_TF_MHR"/>
    <property type="match status" value="1"/>
</dbReference>
<dbReference type="GO" id="GO:0008270">
    <property type="term" value="F:zinc ion binding"/>
    <property type="evidence" value="ECO:0007669"/>
    <property type="project" value="InterPro"/>
</dbReference>
<evidence type="ECO:0000256" key="6">
    <source>
        <dbReference type="ARBA" id="ARBA00025747"/>
    </source>
</evidence>
<comment type="subcellular location">
    <subcellularLocation>
        <location evidence="1">Nucleus</location>
    </subcellularLocation>
</comment>
<gene>
    <name evidence="9" type="ORF">CMQ_5979</name>
</gene>
<feature type="domain" description="Zn(2)-C6 fungal-type" evidence="8">
    <location>
        <begin position="104"/>
        <end position="133"/>
    </location>
</feature>
<dbReference type="RefSeq" id="XP_014170519.1">
    <property type="nucleotide sequence ID" value="XM_014315044.1"/>
</dbReference>
<feature type="region of interest" description="Disordered" evidence="7">
    <location>
        <begin position="1166"/>
        <end position="1203"/>
    </location>
</feature>
<dbReference type="PANTHER" id="PTHR31001:SF50">
    <property type="entry name" value="ZN(II)2CYS6 TRANSCRIPTION FACTOR (EUROFUNG)"/>
    <property type="match status" value="1"/>
</dbReference>
<dbReference type="STRING" id="655863.F0XMP9"/>
<dbReference type="GO" id="GO:0006351">
    <property type="term" value="P:DNA-templated transcription"/>
    <property type="evidence" value="ECO:0007669"/>
    <property type="project" value="InterPro"/>
</dbReference>
<dbReference type="Pfam" id="PF04082">
    <property type="entry name" value="Fungal_trans"/>
    <property type="match status" value="1"/>
</dbReference>
<evidence type="ECO:0000256" key="2">
    <source>
        <dbReference type="ARBA" id="ARBA00022723"/>
    </source>
</evidence>
<dbReference type="InParanoid" id="F0XMP9"/>
<comment type="similarity">
    <text evidence="6">Belongs to the XRCC4-XLF family. XLF subfamily.</text>
</comment>
<proteinExistence type="inferred from homology"/>
<keyword evidence="5" id="KW-0539">Nucleus</keyword>
<feature type="region of interest" description="Disordered" evidence="7">
    <location>
        <begin position="1"/>
        <end position="31"/>
    </location>
</feature>
<dbReference type="InterPro" id="IPR050613">
    <property type="entry name" value="Sec_Metabolite_Reg"/>
</dbReference>
<dbReference type="InterPro" id="IPR053829">
    <property type="entry name" value="XLF-like_CC"/>
</dbReference>
<evidence type="ECO:0000259" key="8">
    <source>
        <dbReference type="PROSITE" id="PS50048"/>
    </source>
</evidence>
<keyword evidence="3" id="KW-0227">DNA damage</keyword>
<dbReference type="Pfam" id="PF21928">
    <property type="entry name" value="XLF_CC"/>
    <property type="match status" value="1"/>
</dbReference>
<dbReference type="Gene3D" id="2.170.210.10">
    <property type="entry name" value="DNA double-strand break repair and VJ recombination XRCC4, N-terminal"/>
    <property type="match status" value="1"/>
</dbReference>
<dbReference type="OrthoDB" id="3989227at2759"/>
<dbReference type="InterPro" id="IPR007219">
    <property type="entry name" value="XnlR_reg_dom"/>
</dbReference>
<dbReference type="SMART" id="SM00066">
    <property type="entry name" value="GAL4"/>
    <property type="match status" value="1"/>
</dbReference>
<evidence type="ECO:0000256" key="1">
    <source>
        <dbReference type="ARBA" id="ARBA00004123"/>
    </source>
</evidence>
<evidence type="ECO:0000256" key="4">
    <source>
        <dbReference type="ARBA" id="ARBA00023204"/>
    </source>
</evidence>
<dbReference type="SUPFAM" id="SSF57701">
    <property type="entry name" value="Zn2/Cys6 DNA-binding domain"/>
    <property type="match status" value="1"/>
</dbReference>
<evidence type="ECO:0000313" key="10">
    <source>
        <dbReference type="Proteomes" id="UP000007796"/>
    </source>
</evidence>
<dbReference type="GO" id="GO:0005634">
    <property type="term" value="C:nucleus"/>
    <property type="evidence" value="ECO:0007669"/>
    <property type="project" value="UniProtKB-SubCell"/>
</dbReference>
<feature type="region of interest" description="Disordered" evidence="7">
    <location>
        <begin position="828"/>
        <end position="848"/>
    </location>
</feature>
<feature type="region of interest" description="Disordered" evidence="7">
    <location>
        <begin position="1402"/>
        <end position="1434"/>
    </location>
</feature>
<evidence type="ECO:0000313" key="9">
    <source>
        <dbReference type="EMBL" id="EFX01037.1"/>
    </source>
</evidence>
<dbReference type="eggNOG" id="ENOG502SIT3">
    <property type="taxonomic scope" value="Eukaryota"/>
</dbReference>
<dbReference type="Proteomes" id="UP000007796">
    <property type="component" value="Unassembled WGS sequence"/>
</dbReference>
<feature type="compositionally biased region" description="Basic and acidic residues" evidence="7">
    <location>
        <begin position="1402"/>
        <end position="1417"/>
    </location>
</feature>
<evidence type="ECO:0000256" key="3">
    <source>
        <dbReference type="ARBA" id="ARBA00022763"/>
    </source>
</evidence>
<dbReference type="InterPro" id="IPR001138">
    <property type="entry name" value="Zn2Cys6_DnaBD"/>
</dbReference>